<protein>
    <submittedName>
        <fullName evidence="3">Uncharacterized protein</fullName>
    </submittedName>
</protein>
<feature type="compositionally biased region" description="Gly residues" evidence="1">
    <location>
        <begin position="575"/>
        <end position="589"/>
    </location>
</feature>
<evidence type="ECO:0000256" key="1">
    <source>
        <dbReference type="SAM" id="MobiDB-lite"/>
    </source>
</evidence>
<gene>
    <name evidence="3" type="ORF">A4X03_0g3570</name>
    <name evidence="2" type="ORF">JKIAZH3_G9446</name>
</gene>
<dbReference type="Proteomes" id="UP000077671">
    <property type="component" value="Unassembled WGS sequence"/>
</dbReference>
<organism evidence="3 4">
    <name type="scientific">Tilletia caries</name>
    <name type="common">wheat bunt fungus</name>
    <dbReference type="NCBI Taxonomy" id="13290"/>
    <lineage>
        <taxon>Eukaryota</taxon>
        <taxon>Fungi</taxon>
        <taxon>Dikarya</taxon>
        <taxon>Basidiomycota</taxon>
        <taxon>Ustilaginomycotina</taxon>
        <taxon>Exobasidiomycetes</taxon>
        <taxon>Tilletiales</taxon>
        <taxon>Tilletiaceae</taxon>
        <taxon>Tilletia</taxon>
    </lineage>
</organism>
<comment type="caution">
    <text evidence="3">The sequence shown here is derived from an EMBL/GenBank/DDBJ whole genome shotgun (WGS) entry which is preliminary data.</text>
</comment>
<feature type="compositionally biased region" description="Basic and acidic residues" evidence="1">
    <location>
        <begin position="15"/>
        <end position="26"/>
    </location>
</feature>
<dbReference type="EMBL" id="CAJHJG010004918">
    <property type="protein sequence ID" value="CAD6945928.1"/>
    <property type="molecule type" value="Genomic_DNA"/>
</dbReference>
<dbReference type="EMBL" id="LWDD02000419">
    <property type="protein sequence ID" value="KAE8261070.1"/>
    <property type="molecule type" value="Genomic_DNA"/>
</dbReference>
<keyword evidence="5" id="KW-1185">Reference proteome</keyword>
<dbReference type="Proteomes" id="UP000836402">
    <property type="component" value="Unassembled WGS sequence"/>
</dbReference>
<dbReference type="AlphaFoldDB" id="A0A177VHI8"/>
<accession>A0A177VHI8</accession>
<name>A0A177VHI8_9BASI</name>
<evidence type="ECO:0000313" key="4">
    <source>
        <dbReference type="Proteomes" id="UP000077671"/>
    </source>
</evidence>
<evidence type="ECO:0000313" key="2">
    <source>
        <dbReference type="EMBL" id="CAD6945928.1"/>
    </source>
</evidence>
<feature type="compositionally biased region" description="Low complexity" evidence="1">
    <location>
        <begin position="526"/>
        <end position="536"/>
    </location>
</feature>
<sequence>MSKFFDKIHAKLDDIGKHGDDERETSTSDSMAPSRHGIPNFVMKHVDKYIEAMRPTLVPLLTHEIDRFQGKTIDSLEHHMSEAFKSIFEGKYTTFTSKVTSGLKTRDANDVYSSHEEPGVPQEYGERSIPFLDIPELTEDLKLDFDFDPLEHASPEARRALATEEAARSREWAAQRKEGDFFSIALQTVSKFAEATQGQMGLGSEVADSDGLPPAHGGPASDSTDKGFDLSDEIKGKFKELKSNFRNIAGEVAKARNNPEEKARAVAPDLKTQIADVLRRTHLPLAEQMISIAINQLKLWLRGHISTRELVGDAASSDMHEALSNLKSMFKHKAKIGNSSSSDAPLSRGLPPSEDSDDEAEQEARELDEVVRQRGSTEEAKAHGVAGVLSRKLSSSLVSVRTTTRNDFQKILSTLERTLFDLLPDALRGPLSKVFGGNPFDDAVERDASTKGSSFLKDLFDVREALRSLINKIQLALRRRVLEVIGGGHRLLEQLCWGHVQKTVVESVRKYVPNVHVDIEDEEAKANAAKVQQQQGGAEGGKPLPVPVHDGRPPASASGEAASYWSGELHSATPGDGGQRGVQGPGQGADMGRFADGGSKGPPDSGGQAASYYSGQHH</sequence>
<proteinExistence type="predicted"/>
<evidence type="ECO:0000313" key="5">
    <source>
        <dbReference type="Proteomes" id="UP000836402"/>
    </source>
</evidence>
<reference evidence="2" key="3">
    <citation type="submission" date="2020-10" db="EMBL/GenBank/DDBJ databases">
        <authorList>
            <person name="Sedaghatjoo S."/>
        </authorList>
    </citation>
    <scope>NUCLEOTIDE SEQUENCE</scope>
    <source>
        <strain evidence="2">AZH3</strain>
    </source>
</reference>
<reference evidence="3" key="1">
    <citation type="submission" date="2016-04" db="EMBL/GenBank/DDBJ databases">
        <authorList>
            <person name="Nguyen H.D."/>
            <person name="Kesanakurti P."/>
            <person name="Cullis J."/>
            <person name="Levesque C.A."/>
            <person name="Hambleton S."/>
        </authorList>
    </citation>
    <scope>NUCLEOTIDE SEQUENCE</scope>
    <source>
        <strain evidence="3">DAOMC 238032</strain>
    </source>
</reference>
<feature type="region of interest" description="Disordered" evidence="1">
    <location>
        <begin position="524"/>
        <end position="618"/>
    </location>
</feature>
<evidence type="ECO:0000313" key="3">
    <source>
        <dbReference type="EMBL" id="KAE8261070.1"/>
    </source>
</evidence>
<feature type="compositionally biased region" description="Basic and acidic residues" evidence="1">
    <location>
        <begin position="362"/>
        <end position="382"/>
    </location>
</feature>
<reference evidence="3" key="2">
    <citation type="journal article" date="2019" name="IMA Fungus">
        <title>Genome sequencing and comparison of five Tilletia species to identify candidate genes for the detection of regulated species infecting wheat.</title>
        <authorList>
            <person name="Nguyen H.D.T."/>
            <person name="Sultana T."/>
            <person name="Kesanakurti P."/>
            <person name="Hambleton S."/>
        </authorList>
    </citation>
    <scope>NUCLEOTIDE SEQUENCE</scope>
    <source>
        <strain evidence="3">DAOMC 238032</strain>
    </source>
</reference>
<feature type="region of interest" description="Disordered" evidence="1">
    <location>
        <begin position="201"/>
        <end position="227"/>
    </location>
</feature>
<feature type="region of interest" description="Disordered" evidence="1">
    <location>
        <begin position="334"/>
        <end position="383"/>
    </location>
</feature>
<feature type="region of interest" description="Disordered" evidence="1">
    <location>
        <begin position="15"/>
        <end position="37"/>
    </location>
</feature>